<reference evidence="2 3" key="1">
    <citation type="journal article" date="2019" name="J Genomics">
        <title>The Draft Genome of a Hydrogen-producing Cyanobacterium, Arthrospira platensis NIES-46.</title>
        <authorList>
            <person name="Suzuki S."/>
            <person name="Yamaguchi H."/>
            <person name="Kawachi M."/>
        </authorList>
    </citation>
    <scope>NUCLEOTIDE SEQUENCE [LARGE SCALE GENOMIC DNA]</scope>
    <source>
        <strain evidence="2 3">NIES-46</strain>
    </source>
</reference>
<accession>A0A5M3T5E1</accession>
<dbReference type="RefSeq" id="WP_081471255.1">
    <property type="nucleotide sequence ID" value="NZ_BIMW01000089.1"/>
</dbReference>
<evidence type="ECO:0000313" key="3">
    <source>
        <dbReference type="Proteomes" id="UP000326169"/>
    </source>
</evidence>
<keyword evidence="3" id="KW-1185">Reference proteome</keyword>
<protein>
    <submittedName>
        <fullName evidence="2">Uncharacterized protein</fullName>
    </submittedName>
</protein>
<evidence type="ECO:0000256" key="1">
    <source>
        <dbReference type="SAM" id="MobiDB-lite"/>
    </source>
</evidence>
<feature type="compositionally biased region" description="Polar residues" evidence="1">
    <location>
        <begin position="63"/>
        <end position="81"/>
    </location>
</feature>
<sequence>MVVNSSGSNRRNTSRRTRSNTRKDTDNQPQNQVTPADEVETQVADADNVPESDTLKEKLDVASKSSSTEGNSAPTQIQVSPEPSAIVNHRPVGHNQFEIAGMLTAKRPIGKAVHAASVTFIQSENPTGSMANRPVSATQLQISSMVMNRPIASNDIDDPDLLMGYLD</sequence>
<feature type="compositionally biased region" description="Low complexity" evidence="1">
    <location>
        <begin position="1"/>
        <end position="11"/>
    </location>
</feature>
<dbReference type="EMBL" id="BIMW01000089">
    <property type="protein sequence ID" value="GCE94097.1"/>
    <property type="molecule type" value="Genomic_DNA"/>
</dbReference>
<dbReference type="Proteomes" id="UP000326169">
    <property type="component" value="Unassembled WGS sequence"/>
</dbReference>
<comment type="caution">
    <text evidence="2">The sequence shown here is derived from an EMBL/GenBank/DDBJ whole genome shotgun (WGS) entry which is preliminary data.</text>
</comment>
<name>A0A5M3T5E1_LIMPL</name>
<feature type="region of interest" description="Disordered" evidence="1">
    <location>
        <begin position="1"/>
        <end position="81"/>
    </location>
</feature>
<gene>
    <name evidence="2" type="ORF">NIES46_21490</name>
</gene>
<proteinExistence type="predicted"/>
<dbReference type="GeneID" id="301683005"/>
<evidence type="ECO:0000313" key="2">
    <source>
        <dbReference type="EMBL" id="GCE94097.1"/>
    </source>
</evidence>
<organism evidence="2 3">
    <name type="scientific">Limnospira platensis NIES-46</name>
    <dbReference type="NCBI Taxonomy" id="1236695"/>
    <lineage>
        <taxon>Bacteria</taxon>
        <taxon>Bacillati</taxon>
        <taxon>Cyanobacteriota</taxon>
        <taxon>Cyanophyceae</taxon>
        <taxon>Oscillatoriophycideae</taxon>
        <taxon>Oscillatoriales</taxon>
        <taxon>Sirenicapillariaceae</taxon>
        <taxon>Limnospira</taxon>
    </lineage>
</organism>